<evidence type="ECO:0000256" key="3">
    <source>
        <dbReference type="ARBA" id="ARBA00022989"/>
    </source>
</evidence>
<evidence type="ECO:0000313" key="8">
    <source>
        <dbReference type="Proteomes" id="UP000315938"/>
    </source>
</evidence>
<evidence type="ECO:0000256" key="4">
    <source>
        <dbReference type="ARBA" id="ARBA00023136"/>
    </source>
</evidence>
<evidence type="ECO:0000256" key="5">
    <source>
        <dbReference type="SAM" id="Phobius"/>
    </source>
</evidence>
<feature type="transmembrane region" description="Helical" evidence="5">
    <location>
        <begin position="122"/>
        <end position="146"/>
    </location>
</feature>
<feature type="domain" description="ABC-2 type transporter transmembrane" evidence="6">
    <location>
        <begin position="6"/>
        <end position="192"/>
    </location>
</feature>
<feature type="transmembrane region" description="Helical" evidence="5">
    <location>
        <begin position="20"/>
        <end position="38"/>
    </location>
</feature>
<gene>
    <name evidence="7" type="ORF">FNV44_01735</name>
</gene>
<keyword evidence="4 5" id="KW-0472">Membrane</keyword>
<dbReference type="GO" id="GO:0140359">
    <property type="term" value="F:ABC-type transporter activity"/>
    <property type="evidence" value="ECO:0007669"/>
    <property type="project" value="InterPro"/>
</dbReference>
<accession>A0A553IHV1</accession>
<dbReference type="RefSeq" id="WP_012242720.1">
    <property type="nucleotide sequence ID" value="NZ_JACAOE010000001.1"/>
</dbReference>
<keyword evidence="2 5" id="KW-0812">Transmembrane</keyword>
<name>A0A553IHV1_ACHLA</name>
<dbReference type="Proteomes" id="UP000315938">
    <property type="component" value="Unassembled WGS sequence"/>
</dbReference>
<feature type="transmembrane region" description="Helical" evidence="5">
    <location>
        <begin position="158"/>
        <end position="176"/>
    </location>
</feature>
<organism evidence="7 8">
    <name type="scientific">Acholeplasma laidlawii</name>
    <dbReference type="NCBI Taxonomy" id="2148"/>
    <lineage>
        <taxon>Bacteria</taxon>
        <taxon>Bacillati</taxon>
        <taxon>Mycoplasmatota</taxon>
        <taxon>Mollicutes</taxon>
        <taxon>Acholeplasmatales</taxon>
        <taxon>Acholeplasmataceae</taxon>
        <taxon>Acholeplasma</taxon>
    </lineage>
</organism>
<comment type="caution">
    <text evidence="7">The sequence shown here is derived from an EMBL/GenBank/DDBJ whole genome shotgun (WGS) entry which is preliminary data.</text>
</comment>
<dbReference type="AlphaFoldDB" id="A0A553IHV1"/>
<protein>
    <submittedName>
        <fullName evidence="7">ABC transporter permease</fullName>
    </submittedName>
</protein>
<keyword evidence="3 5" id="KW-1133">Transmembrane helix</keyword>
<dbReference type="Pfam" id="PF01061">
    <property type="entry name" value="ABC2_membrane"/>
    <property type="match status" value="1"/>
</dbReference>
<feature type="transmembrane region" description="Helical" evidence="5">
    <location>
        <begin position="91"/>
        <end position="116"/>
    </location>
</feature>
<feature type="transmembrane region" description="Helical" evidence="5">
    <location>
        <begin position="50"/>
        <end position="70"/>
    </location>
</feature>
<evidence type="ECO:0000259" key="6">
    <source>
        <dbReference type="Pfam" id="PF01061"/>
    </source>
</evidence>
<evidence type="ECO:0000313" key="7">
    <source>
        <dbReference type="EMBL" id="TRX99784.1"/>
    </source>
</evidence>
<sequence>MRRLLFLTKGELIRLNKYKVTTISILVAFIWFLVLFFIEDDAILNKMLPFILMVDATMMSVLFIGSIMFFEKSEQTISTILVTPTTYHEQILSKAIANTIHMLFSSLLVVLVFYFVRGIEVNVIFLILGLLISIFSHSLLGFVFSYHAKDFTSMLMMVMLYSFIFMIPSALFQFGILFKADFWKYILLISPTQASTFMIESGLISSLKLEAILSFVILIILTLLGYFFYIYPKYKHYAVKQSGV</sequence>
<comment type="subcellular location">
    <subcellularLocation>
        <location evidence="1">Membrane</location>
        <topology evidence="1">Multi-pass membrane protein</topology>
    </subcellularLocation>
</comment>
<evidence type="ECO:0000256" key="1">
    <source>
        <dbReference type="ARBA" id="ARBA00004141"/>
    </source>
</evidence>
<feature type="transmembrane region" description="Helical" evidence="5">
    <location>
        <begin position="211"/>
        <end position="231"/>
    </location>
</feature>
<dbReference type="GeneID" id="41338933"/>
<dbReference type="EMBL" id="VKID01000001">
    <property type="protein sequence ID" value="TRX99784.1"/>
    <property type="molecule type" value="Genomic_DNA"/>
</dbReference>
<evidence type="ECO:0000256" key="2">
    <source>
        <dbReference type="ARBA" id="ARBA00022692"/>
    </source>
</evidence>
<proteinExistence type="predicted"/>
<dbReference type="GO" id="GO:0016020">
    <property type="term" value="C:membrane"/>
    <property type="evidence" value="ECO:0007669"/>
    <property type="project" value="UniProtKB-SubCell"/>
</dbReference>
<reference evidence="7 8" key="1">
    <citation type="submission" date="2019-07" db="EMBL/GenBank/DDBJ databases">
        <title>Genome sequence of Acholeplasma laidlawii strain with increased resistance to erythromycin.</title>
        <authorList>
            <person name="Medvedeva E.S."/>
            <person name="Baranova N.B."/>
            <person name="Siniagina M.N."/>
            <person name="Mouzykantov A."/>
            <person name="Chernova O.A."/>
            <person name="Chernov V.M."/>
        </authorList>
    </citation>
    <scope>NUCLEOTIDE SEQUENCE [LARGE SCALE GENOMIC DNA]</scope>
    <source>
        <strain evidence="7 8">PG8REry</strain>
    </source>
</reference>
<dbReference type="InterPro" id="IPR013525">
    <property type="entry name" value="ABC2_TM"/>
</dbReference>